<comment type="catalytic activity">
    <reaction evidence="14 15">
        <text>N-succinyl-(2S,6S)-2,6-diaminopimelate + H2O = (2S,6S)-2,6-diaminopimelate + succinate</text>
        <dbReference type="Rhea" id="RHEA:22608"/>
        <dbReference type="ChEBI" id="CHEBI:15377"/>
        <dbReference type="ChEBI" id="CHEBI:30031"/>
        <dbReference type="ChEBI" id="CHEBI:57609"/>
        <dbReference type="ChEBI" id="CHEBI:58087"/>
        <dbReference type="EC" id="3.5.1.18"/>
    </reaction>
</comment>
<keyword evidence="18" id="KW-1185">Reference proteome</keyword>
<evidence type="ECO:0000259" key="16">
    <source>
        <dbReference type="Pfam" id="PF07687"/>
    </source>
</evidence>
<evidence type="ECO:0000256" key="15">
    <source>
        <dbReference type="HAMAP-Rule" id="MF_01690"/>
    </source>
</evidence>
<keyword evidence="11 15" id="KW-0457">Lysine biosynthesis</keyword>
<dbReference type="NCBIfam" id="TIGR01246">
    <property type="entry name" value="dapE_proteo"/>
    <property type="match status" value="1"/>
</dbReference>
<feature type="binding site" evidence="15">
    <location>
        <position position="73"/>
    </location>
    <ligand>
        <name>Zn(2+)</name>
        <dbReference type="ChEBI" id="CHEBI:29105"/>
        <label>1</label>
    </ligand>
</feature>
<dbReference type="Gene3D" id="3.40.630.10">
    <property type="entry name" value="Zn peptidases"/>
    <property type="match status" value="2"/>
</dbReference>
<comment type="function">
    <text evidence="15">Catalyzes the hydrolysis of N-succinyl-L,L-diaminopimelic acid (SDAP), forming succinate and LL-2,6-diaminopimelate (DAP), an intermediate involved in the bacterial biosynthesis of lysine and meso-diaminopimelic acid, an essential component of bacterial cell walls.</text>
</comment>
<evidence type="ECO:0000256" key="14">
    <source>
        <dbReference type="ARBA" id="ARBA00051301"/>
    </source>
</evidence>
<keyword evidence="7 15" id="KW-0479">Metal-binding</keyword>
<dbReference type="GO" id="GO:0009014">
    <property type="term" value="F:succinyl-diaminopimelate desuccinylase activity"/>
    <property type="evidence" value="ECO:0007669"/>
    <property type="project" value="UniProtKB-EC"/>
</dbReference>
<evidence type="ECO:0000256" key="1">
    <source>
        <dbReference type="ARBA" id="ARBA00005130"/>
    </source>
</evidence>
<evidence type="ECO:0000256" key="8">
    <source>
        <dbReference type="ARBA" id="ARBA00022801"/>
    </source>
</evidence>
<dbReference type="RefSeq" id="WP_244761234.1">
    <property type="nucleotide sequence ID" value="NZ_JALJCJ010000003.1"/>
</dbReference>
<keyword evidence="6 15" id="KW-0028">Amino-acid biosynthesis</keyword>
<evidence type="ECO:0000256" key="4">
    <source>
        <dbReference type="ARBA" id="ARBA00011921"/>
    </source>
</evidence>
<dbReference type="PANTHER" id="PTHR43808">
    <property type="entry name" value="ACETYLORNITHINE DEACETYLASE"/>
    <property type="match status" value="1"/>
</dbReference>
<organism evidence="17 18">
    <name type="scientific">Shinella curvata</name>
    <dbReference type="NCBI Taxonomy" id="1817964"/>
    <lineage>
        <taxon>Bacteria</taxon>
        <taxon>Pseudomonadati</taxon>
        <taxon>Pseudomonadota</taxon>
        <taxon>Alphaproteobacteria</taxon>
        <taxon>Hyphomicrobiales</taxon>
        <taxon>Rhizobiaceae</taxon>
        <taxon>Shinella</taxon>
    </lineage>
</organism>
<keyword evidence="9 15" id="KW-0862">Zinc</keyword>
<feature type="active site" description="Proton acceptor" evidence="15">
    <location>
        <position position="140"/>
    </location>
</feature>
<dbReference type="PROSITE" id="PS00758">
    <property type="entry name" value="ARGE_DAPE_CPG2_1"/>
    <property type="match status" value="1"/>
</dbReference>
<dbReference type="SUPFAM" id="SSF53187">
    <property type="entry name" value="Zn-dependent exopeptidases"/>
    <property type="match status" value="1"/>
</dbReference>
<evidence type="ECO:0000256" key="11">
    <source>
        <dbReference type="ARBA" id="ARBA00023154"/>
    </source>
</evidence>
<evidence type="ECO:0000256" key="6">
    <source>
        <dbReference type="ARBA" id="ARBA00022605"/>
    </source>
</evidence>
<comment type="similarity">
    <text evidence="2 15">Belongs to the peptidase M20A family. DapE subfamily.</text>
</comment>
<evidence type="ECO:0000256" key="2">
    <source>
        <dbReference type="ARBA" id="ARBA00006746"/>
    </source>
</evidence>
<feature type="binding site" evidence="15">
    <location>
        <position position="141"/>
    </location>
    <ligand>
        <name>Zn(2+)</name>
        <dbReference type="ChEBI" id="CHEBI:29105"/>
        <label>2</label>
    </ligand>
</feature>
<dbReference type="PROSITE" id="PS00759">
    <property type="entry name" value="ARGE_DAPE_CPG2_2"/>
    <property type="match status" value="1"/>
</dbReference>
<dbReference type="Pfam" id="PF01546">
    <property type="entry name" value="Peptidase_M20"/>
    <property type="match status" value="1"/>
</dbReference>
<feature type="domain" description="Peptidase M20 dimerisation" evidence="16">
    <location>
        <begin position="182"/>
        <end position="288"/>
    </location>
</feature>
<dbReference type="EC" id="3.5.1.18" evidence="4 15"/>
<comment type="subunit">
    <text evidence="3 15">Homodimer.</text>
</comment>
<feature type="binding site" evidence="15">
    <location>
        <position position="169"/>
    </location>
    <ligand>
        <name>Zn(2+)</name>
        <dbReference type="ChEBI" id="CHEBI:29105"/>
        <label>1</label>
    </ligand>
</feature>
<reference evidence="17" key="1">
    <citation type="submission" date="2022-04" db="EMBL/GenBank/DDBJ databases">
        <title>Shinella lacus sp. nov., a novel member of the genus Shinella from water.</title>
        <authorList>
            <person name="Deng Y."/>
        </authorList>
    </citation>
    <scope>NUCLEOTIDE SEQUENCE</scope>
    <source>
        <strain evidence="17">JCM 31239</strain>
    </source>
</reference>
<evidence type="ECO:0000313" key="17">
    <source>
        <dbReference type="EMBL" id="MDO6121292.1"/>
    </source>
</evidence>
<feature type="binding site" evidence="15">
    <location>
        <position position="106"/>
    </location>
    <ligand>
        <name>Zn(2+)</name>
        <dbReference type="ChEBI" id="CHEBI:29105"/>
        <label>2</label>
    </ligand>
</feature>
<comment type="pathway">
    <text evidence="1 15">Amino-acid biosynthesis; L-lysine biosynthesis via DAP pathway; LL-2,6-diaminopimelate from (S)-tetrahydrodipicolinate (succinylase route): step 3/3.</text>
</comment>
<proteinExistence type="inferred from homology"/>
<sequence length="397" mass="42384">MTSADPIQNLATLIRCPSVTPAEGGALTALAAMLEPLGFTVERMVATEPGMPDIENLYARIGTEGPHLMFAGHTDVVPVGDAAAWTHDPFGAEIANGEMYGRGAVDMKGGIACFVAAVARHIEKHGPPKGSVSFLITGDEEGPAVNGTIKLLQWAAERGERWDACLVGEPTNPDQLGDMIKIGRRGSVSGTITVQGVQGHAAYPHLADNAVRGVVALTDALMYPPFDAGTESFQPSNLEVTTIDVGNRATNVVPGKATASFNIRFNDTWTAETVMGEIVRRLDTAAADEKMRPGRAPLSYDITWAERPSHVFLTRNNSLIASMSGAVEAVTGRAPKLSTTGGTSDARFIKDYCPVLEFGLVGQTMHMVDERVAVADLETLTVIYETFLQRWFGDART</sequence>
<dbReference type="Proteomes" id="UP001177080">
    <property type="component" value="Unassembled WGS sequence"/>
</dbReference>
<dbReference type="SUPFAM" id="SSF55031">
    <property type="entry name" value="Bacterial exopeptidase dimerisation domain"/>
    <property type="match status" value="1"/>
</dbReference>
<name>A0ABT8XCB1_9HYPH</name>
<dbReference type="NCBIfam" id="NF009557">
    <property type="entry name" value="PRK13009.1"/>
    <property type="match status" value="1"/>
</dbReference>
<evidence type="ECO:0000256" key="13">
    <source>
        <dbReference type="ARBA" id="ARBA00031891"/>
    </source>
</evidence>
<evidence type="ECO:0000256" key="3">
    <source>
        <dbReference type="ARBA" id="ARBA00011738"/>
    </source>
</evidence>
<evidence type="ECO:0000256" key="5">
    <source>
        <dbReference type="ARBA" id="ARBA00022391"/>
    </source>
</evidence>
<dbReference type="Pfam" id="PF07687">
    <property type="entry name" value="M20_dimer"/>
    <property type="match status" value="1"/>
</dbReference>
<dbReference type="InterPro" id="IPR001261">
    <property type="entry name" value="ArgE/DapE_CS"/>
</dbReference>
<comment type="cofactor">
    <cofactor evidence="15">
        <name>Zn(2+)</name>
        <dbReference type="ChEBI" id="CHEBI:29105"/>
    </cofactor>
    <cofactor evidence="15">
        <name>Co(2+)</name>
        <dbReference type="ChEBI" id="CHEBI:48828"/>
    </cofactor>
    <text evidence="15">Binds 2 Zn(2+) or Co(2+) ions per subunit.</text>
</comment>
<evidence type="ECO:0000256" key="9">
    <source>
        <dbReference type="ARBA" id="ARBA00022833"/>
    </source>
</evidence>
<dbReference type="InterPro" id="IPR036264">
    <property type="entry name" value="Bact_exopeptidase_dim_dom"/>
</dbReference>
<comment type="caution">
    <text evidence="17">The sequence shown here is derived from an EMBL/GenBank/DDBJ whole genome shotgun (WGS) entry which is preliminary data.</text>
</comment>
<dbReference type="CDD" id="cd03891">
    <property type="entry name" value="M20_DapE_proteobac"/>
    <property type="match status" value="1"/>
</dbReference>
<dbReference type="InterPro" id="IPR005941">
    <property type="entry name" value="DapE_proteobac"/>
</dbReference>
<dbReference type="EMBL" id="WHSC02000004">
    <property type="protein sequence ID" value="MDO6121292.1"/>
    <property type="molecule type" value="Genomic_DNA"/>
</dbReference>
<keyword evidence="12 15" id="KW-0170">Cobalt</keyword>
<keyword evidence="10 15" id="KW-0220">Diaminopimelate biosynthesis</keyword>
<accession>A0ABT8XCB1</accession>
<dbReference type="InterPro" id="IPR011650">
    <property type="entry name" value="Peptidase_M20_dimer"/>
</dbReference>
<feature type="active site" evidence="15">
    <location>
        <position position="75"/>
    </location>
</feature>
<protein>
    <recommendedName>
        <fullName evidence="5 15">Succinyl-diaminopimelate desuccinylase</fullName>
        <shortName evidence="15">SDAP desuccinylase</shortName>
        <ecNumber evidence="4 15">3.5.1.18</ecNumber>
    </recommendedName>
    <alternativeName>
        <fullName evidence="13 15">N-succinyl-LL-2,6-diaminoheptanedioate amidohydrolase</fullName>
    </alternativeName>
</protein>
<dbReference type="InterPro" id="IPR050072">
    <property type="entry name" value="Peptidase_M20A"/>
</dbReference>
<dbReference type="PANTHER" id="PTHR43808:SF31">
    <property type="entry name" value="N-ACETYL-L-CITRULLINE DEACETYLASE"/>
    <property type="match status" value="1"/>
</dbReference>
<dbReference type="Gene3D" id="3.30.70.360">
    <property type="match status" value="1"/>
</dbReference>
<evidence type="ECO:0000256" key="7">
    <source>
        <dbReference type="ARBA" id="ARBA00022723"/>
    </source>
</evidence>
<dbReference type="InterPro" id="IPR002933">
    <property type="entry name" value="Peptidase_M20"/>
</dbReference>
<feature type="binding site" evidence="15">
    <location>
        <position position="366"/>
    </location>
    <ligand>
        <name>Zn(2+)</name>
        <dbReference type="ChEBI" id="CHEBI:29105"/>
        <label>2</label>
    </ligand>
</feature>
<dbReference type="HAMAP" id="MF_01690">
    <property type="entry name" value="DapE"/>
    <property type="match status" value="1"/>
</dbReference>
<keyword evidence="8 15" id="KW-0378">Hydrolase</keyword>
<feature type="binding site" evidence="15">
    <location>
        <position position="106"/>
    </location>
    <ligand>
        <name>Zn(2+)</name>
        <dbReference type="ChEBI" id="CHEBI:29105"/>
        <label>1</label>
    </ligand>
</feature>
<evidence type="ECO:0000256" key="10">
    <source>
        <dbReference type="ARBA" id="ARBA00022915"/>
    </source>
</evidence>
<evidence type="ECO:0000313" key="18">
    <source>
        <dbReference type="Proteomes" id="UP001177080"/>
    </source>
</evidence>
<evidence type="ECO:0000256" key="12">
    <source>
        <dbReference type="ARBA" id="ARBA00023285"/>
    </source>
</evidence>
<gene>
    <name evidence="15 17" type="primary">dapE</name>
    <name evidence="17" type="ORF">GB928_008890</name>
</gene>